<dbReference type="InterPro" id="IPR026870">
    <property type="entry name" value="Zinc_ribbon_dom"/>
</dbReference>
<evidence type="ECO:0000313" key="2">
    <source>
        <dbReference type="EMBL" id="PVU74761.1"/>
    </source>
</evidence>
<reference evidence="2 3" key="1">
    <citation type="journal article" date="2015" name="Appl. Environ. Microbiol.">
        <title>Nanoarchaeota, Their Sulfolobales Host, and Nanoarchaeota Virus Distribution across Yellowstone National Park Hot Springs.</title>
        <authorList>
            <person name="Munson-McGee J.H."/>
            <person name="Field E.K."/>
            <person name="Bateson M."/>
            <person name="Rooney C."/>
            <person name="Stepanauskas R."/>
            <person name="Young M.J."/>
        </authorList>
    </citation>
    <scope>NUCLEOTIDE SEQUENCE [LARGE SCALE GENOMIC DNA]</scope>
    <source>
        <strain evidence="2">SCGC AC-742_N10</strain>
    </source>
</reference>
<dbReference type="Gene3D" id="4.10.1060.50">
    <property type="match status" value="1"/>
</dbReference>
<dbReference type="Proteomes" id="UP000245638">
    <property type="component" value="Unassembled WGS sequence"/>
</dbReference>
<evidence type="ECO:0000259" key="1">
    <source>
        <dbReference type="Pfam" id="PF13240"/>
    </source>
</evidence>
<feature type="domain" description="Zinc-ribbon" evidence="1">
    <location>
        <begin position="142"/>
        <end position="163"/>
    </location>
</feature>
<organism evidence="2 3">
    <name type="scientific">Acidianus hospitalis</name>
    <dbReference type="NCBI Taxonomy" id="563177"/>
    <lineage>
        <taxon>Archaea</taxon>
        <taxon>Thermoproteota</taxon>
        <taxon>Thermoprotei</taxon>
        <taxon>Sulfolobales</taxon>
        <taxon>Sulfolobaceae</taxon>
        <taxon>Acidianus</taxon>
    </lineage>
</organism>
<evidence type="ECO:0000313" key="3">
    <source>
        <dbReference type="Proteomes" id="UP000245638"/>
    </source>
</evidence>
<proteinExistence type="predicted"/>
<gene>
    <name evidence="2" type="ORF">DDW13_06215</name>
</gene>
<dbReference type="AlphaFoldDB" id="A0A2T9X3Y3"/>
<name>A0A2T9X3Y3_9CREN</name>
<dbReference type="InterPro" id="IPR038587">
    <property type="entry name" value="Ribosomal_eL40_sf"/>
</dbReference>
<dbReference type="Pfam" id="PF13240">
    <property type="entry name" value="Zn_Ribbon_1"/>
    <property type="match status" value="1"/>
</dbReference>
<accession>A0A2T9X3Y3</accession>
<dbReference type="EMBL" id="QEFD01000184">
    <property type="protein sequence ID" value="PVU74761.1"/>
    <property type="molecule type" value="Genomic_DNA"/>
</dbReference>
<comment type="caution">
    <text evidence="2">The sequence shown here is derived from an EMBL/GenBank/DDBJ whole genome shotgun (WGS) entry which is preliminary data.</text>
</comment>
<sequence>MQKLYTGRYVNLQALAQEINSILLQEGWESTVQPMMMGNPQYQDYMIRGLKKGHFHHAEELIVRVTGSPSEFRIIIEEEHIGPLGRELIDRRLLKQIDKEINDGLFDLPMQQPTMQPINQQITPTVPSQQPITPQVPQQIRCPQCGYLNPPGAKFCINCGARLA</sequence>
<protein>
    <submittedName>
        <fullName evidence="2">Zinc ribbon domain-containing protein</fullName>
    </submittedName>
</protein>